<dbReference type="SUPFAM" id="SSF103473">
    <property type="entry name" value="MFS general substrate transporter"/>
    <property type="match status" value="1"/>
</dbReference>
<evidence type="ECO:0000256" key="3">
    <source>
        <dbReference type="ARBA" id="ARBA00022448"/>
    </source>
</evidence>
<dbReference type="CDD" id="cd17503">
    <property type="entry name" value="MFS_LmrB_MDR_like"/>
    <property type="match status" value="1"/>
</dbReference>
<feature type="transmembrane region" description="Helical" evidence="8">
    <location>
        <begin position="141"/>
        <end position="162"/>
    </location>
</feature>
<evidence type="ECO:0000313" key="11">
    <source>
        <dbReference type="Proteomes" id="UP001597033"/>
    </source>
</evidence>
<name>A0ABW3LU42_9GAMM</name>
<dbReference type="PANTHER" id="PTHR42718:SF9">
    <property type="entry name" value="MAJOR FACILITATOR SUPERFAMILY MULTIDRUG TRANSPORTER MFSC"/>
    <property type="match status" value="1"/>
</dbReference>
<keyword evidence="4" id="KW-1003">Cell membrane</keyword>
<organism evidence="10 11">
    <name type="scientific">Pseudoxanthomonas kaohsiungensis</name>
    <dbReference type="NCBI Taxonomy" id="283923"/>
    <lineage>
        <taxon>Bacteria</taxon>
        <taxon>Pseudomonadati</taxon>
        <taxon>Pseudomonadota</taxon>
        <taxon>Gammaproteobacteria</taxon>
        <taxon>Lysobacterales</taxon>
        <taxon>Lysobacteraceae</taxon>
        <taxon>Pseudoxanthomonas</taxon>
    </lineage>
</organism>
<dbReference type="PRINTS" id="PR01036">
    <property type="entry name" value="TCRTETB"/>
</dbReference>
<dbReference type="InterPro" id="IPR036259">
    <property type="entry name" value="MFS_trans_sf"/>
</dbReference>
<feature type="transmembrane region" description="Helical" evidence="8">
    <location>
        <begin position="477"/>
        <end position="494"/>
    </location>
</feature>
<keyword evidence="7 8" id="KW-0472">Membrane</keyword>
<feature type="transmembrane region" description="Helical" evidence="8">
    <location>
        <begin position="303"/>
        <end position="325"/>
    </location>
</feature>
<keyword evidence="3" id="KW-0813">Transport</keyword>
<accession>A0ABW3LU42</accession>
<sequence>MIPRLNRSEGGSRALLVGSVMLATLMQALDTTIANVALPDMQGSLSATQDQASWVLTSYIVAAAILTPVTGWLAARLGRRRLLIIAVSGFTVASVLCAMATGIGQMVMFRILQGVFGASLVPISQSLLLDAFPREKHGAAMAMWGMGIMVGPILGPPLGGWLTEYYSWHWVFLINLPVGAVALVGIMASVRPEVPRPRPLDAIGLALLALGIGALQLFLDRGETMDWFGSLEIQVEAALAFLALYLYGLWWWSRRDRALLDLGMLGNRNFAVGCVLIFVVGIVLFATLALMPPYLNTLMHYPVLTIGLVLAPRGIGTMFTMMLVGRMLGRIDARIPILVGMAMMVLSLHGMSQFGTEASIEAVVWLGVLQGMGLGLVFVPISTIAYSTLPAAQRTEAAGLFSLVRNIGSSVGISMVVALLARATQVNHAEIAARIPAYGAEQGLLPAIWNPATASGAAMLNAEVTRQAAAIGYANDFWLMMVLTLCAMPLVLLMHSGRHDTGGSASDAAAAAH</sequence>
<feature type="transmembrane region" description="Helical" evidence="8">
    <location>
        <begin position="168"/>
        <end position="190"/>
    </location>
</feature>
<feature type="transmembrane region" description="Helical" evidence="8">
    <location>
        <begin position="270"/>
        <end position="291"/>
    </location>
</feature>
<evidence type="ECO:0000256" key="7">
    <source>
        <dbReference type="ARBA" id="ARBA00023136"/>
    </source>
</evidence>
<protein>
    <submittedName>
        <fullName evidence="10">MDR family MFS transporter</fullName>
    </submittedName>
</protein>
<keyword evidence="11" id="KW-1185">Reference proteome</keyword>
<evidence type="ECO:0000256" key="1">
    <source>
        <dbReference type="ARBA" id="ARBA00004651"/>
    </source>
</evidence>
<dbReference type="InterPro" id="IPR020846">
    <property type="entry name" value="MFS_dom"/>
</dbReference>
<feature type="transmembrane region" description="Helical" evidence="8">
    <location>
        <begin position="337"/>
        <end position="356"/>
    </location>
</feature>
<dbReference type="Gene3D" id="1.20.1720.10">
    <property type="entry name" value="Multidrug resistance protein D"/>
    <property type="match status" value="1"/>
</dbReference>
<evidence type="ECO:0000259" key="9">
    <source>
        <dbReference type="PROSITE" id="PS50850"/>
    </source>
</evidence>
<keyword evidence="5 8" id="KW-0812">Transmembrane</keyword>
<evidence type="ECO:0000313" key="10">
    <source>
        <dbReference type="EMBL" id="MFD1041562.1"/>
    </source>
</evidence>
<evidence type="ECO:0000256" key="5">
    <source>
        <dbReference type="ARBA" id="ARBA00022692"/>
    </source>
</evidence>
<gene>
    <name evidence="10" type="ORF">ACFQ2N_04260</name>
</gene>
<feature type="transmembrane region" description="Helical" evidence="8">
    <location>
        <begin position="202"/>
        <end position="219"/>
    </location>
</feature>
<comment type="caution">
    <text evidence="10">The sequence shown here is derived from an EMBL/GenBank/DDBJ whole genome shotgun (WGS) entry which is preliminary data.</text>
</comment>
<dbReference type="EMBL" id="JBHTKN010000002">
    <property type="protein sequence ID" value="MFD1041562.1"/>
    <property type="molecule type" value="Genomic_DNA"/>
</dbReference>
<dbReference type="Gene3D" id="1.20.1250.20">
    <property type="entry name" value="MFS general substrate transporter like domains"/>
    <property type="match status" value="1"/>
</dbReference>
<feature type="transmembrane region" description="Helical" evidence="8">
    <location>
        <begin position="54"/>
        <end position="75"/>
    </location>
</feature>
<keyword evidence="6 8" id="KW-1133">Transmembrane helix</keyword>
<evidence type="ECO:0000256" key="2">
    <source>
        <dbReference type="ARBA" id="ARBA00008537"/>
    </source>
</evidence>
<feature type="transmembrane region" description="Helical" evidence="8">
    <location>
        <begin position="107"/>
        <end position="129"/>
    </location>
</feature>
<feature type="domain" description="Major facilitator superfamily (MFS) profile" evidence="9">
    <location>
        <begin position="16"/>
        <end position="499"/>
    </location>
</feature>
<reference evidence="11" key="1">
    <citation type="journal article" date="2019" name="Int. J. Syst. Evol. Microbiol.">
        <title>The Global Catalogue of Microorganisms (GCM) 10K type strain sequencing project: providing services to taxonomists for standard genome sequencing and annotation.</title>
        <authorList>
            <consortium name="The Broad Institute Genomics Platform"/>
            <consortium name="The Broad Institute Genome Sequencing Center for Infectious Disease"/>
            <person name="Wu L."/>
            <person name="Ma J."/>
        </authorList>
    </citation>
    <scope>NUCLEOTIDE SEQUENCE [LARGE SCALE GENOMIC DNA]</scope>
    <source>
        <strain evidence="11">CCUG 55854</strain>
    </source>
</reference>
<dbReference type="NCBIfam" id="TIGR00711">
    <property type="entry name" value="efflux_EmrB"/>
    <property type="match status" value="1"/>
</dbReference>
<comment type="similarity">
    <text evidence="2">Belongs to the major facilitator superfamily. EmrB family.</text>
</comment>
<feature type="transmembrane region" description="Helical" evidence="8">
    <location>
        <begin position="82"/>
        <end position="101"/>
    </location>
</feature>
<dbReference type="PANTHER" id="PTHR42718">
    <property type="entry name" value="MAJOR FACILITATOR SUPERFAMILY MULTIDRUG TRANSPORTER MFSC"/>
    <property type="match status" value="1"/>
</dbReference>
<feature type="transmembrane region" description="Helical" evidence="8">
    <location>
        <begin position="362"/>
        <end position="386"/>
    </location>
</feature>
<dbReference type="Pfam" id="PF07690">
    <property type="entry name" value="MFS_1"/>
    <property type="match status" value="1"/>
</dbReference>
<dbReference type="Proteomes" id="UP001597033">
    <property type="component" value="Unassembled WGS sequence"/>
</dbReference>
<dbReference type="RefSeq" id="WP_202935641.1">
    <property type="nucleotide sequence ID" value="NZ_JBHTKN010000002.1"/>
</dbReference>
<feature type="transmembrane region" description="Helical" evidence="8">
    <location>
        <begin position="231"/>
        <end position="250"/>
    </location>
</feature>
<dbReference type="InterPro" id="IPR004638">
    <property type="entry name" value="EmrB-like"/>
</dbReference>
<comment type="subcellular location">
    <subcellularLocation>
        <location evidence="1">Cell membrane</location>
        <topology evidence="1">Multi-pass membrane protein</topology>
    </subcellularLocation>
</comment>
<evidence type="ECO:0000256" key="4">
    <source>
        <dbReference type="ARBA" id="ARBA00022475"/>
    </source>
</evidence>
<dbReference type="PROSITE" id="PS50850">
    <property type="entry name" value="MFS"/>
    <property type="match status" value="1"/>
</dbReference>
<proteinExistence type="inferred from homology"/>
<evidence type="ECO:0000256" key="8">
    <source>
        <dbReference type="SAM" id="Phobius"/>
    </source>
</evidence>
<dbReference type="InterPro" id="IPR011701">
    <property type="entry name" value="MFS"/>
</dbReference>
<evidence type="ECO:0000256" key="6">
    <source>
        <dbReference type="ARBA" id="ARBA00022989"/>
    </source>
</evidence>